<proteinExistence type="predicted"/>
<accession>A0A3M0GGS2</accession>
<evidence type="ECO:0000313" key="2">
    <source>
        <dbReference type="Proteomes" id="UP000281985"/>
    </source>
</evidence>
<dbReference type="AlphaFoldDB" id="A0A3M0GGS2"/>
<protein>
    <submittedName>
        <fullName evidence="1">Uncharacterized protein</fullName>
    </submittedName>
</protein>
<evidence type="ECO:0000313" key="1">
    <source>
        <dbReference type="EMBL" id="RMB63874.1"/>
    </source>
</evidence>
<name>A0A3M0GGS2_9FLAO</name>
<dbReference type="EMBL" id="REFV01000001">
    <property type="protein sequence ID" value="RMB63874.1"/>
    <property type="molecule type" value="Genomic_DNA"/>
</dbReference>
<dbReference type="Proteomes" id="UP000281985">
    <property type="component" value="Unassembled WGS sequence"/>
</dbReference>
<comment type="caution">
    <text evidence="1">The sequence shown here is derived from an EMBL/GenBank/DDBJ whole genome shotgun (WGS) entry which is preliminary data.</text>
</comment>
<sequence length="199" mass="22000">MKNLWFYSGLLFVLTILGIGGEQAVAPNQVVVIQFADTEISAEETQETIGRIKSQLEGIAVSNIQLEDQGNGSLKLTYYSDIPVPQIHKLLLQEQALSCTLTADEDHNFPIDEEERVYQIGVQKIQDVEGFAGTKSGVLELKSEIARFSNPKIYGSVQTLFVTKIIDITNENHIIYPDVASCILTTSYNIPEVRAGPRA</sequence>
<gene>
    <name evidence="1" type="ORF">EAX61_00360</name>
</gene>
<keyword evidence="2" id="KW-1185">Reference proteome</keyword>
<organism evidence="1 2">
    <name type="scientific">Dokdonia sinensis</name>
    <dbReference type="NCBI Taxonomy" id="2479847"/>
    <lineage>
        <taxon>Bacteria</taxon>
        <taxon>Pseudomonadati</taxon>
        <taxon>Bacteroidota</taxon>
        <taxon>Flavobacteriia</taxon>
        <taxon>Flavobacteriales</taxon>
        <taxon>Flavobacteriaceae</taxon>
        <taxon>Dokdonia</taxon>
    </lineage>
</organism>
<reference evidence="1 2" key="1">
    <citation type="submission" date="2018-10" db="EMBL/GenBank/DDBJ databases">
        <title>Dokdonia luteus sp. nov., isolated from sea water.</title>
        <authorList>
            <person name="Zhou L.Y."/>
            <person name="Du Z.J."/>
        </authorList>
    </citation>
    <scope>NUCLEOTIDE SEQUENCE [LARGE SCALE GENOMIC DNA]</scope>
    <source>
        <strain evidence="1 2">SH27</strain>
    </source>
</reference>
<dbReference type="RefSeq" id="WP_121915670.1">
    <property type="nucleotide sequence ID" value="NZ_REFV01000001.1"/>
</dbReference>